<proteinExistence type="predicted"/>
<dbReference type="Pfam" id="PF13091">
    <property type="entry name" value="PLDc_2"/>
    <property type="match status" value="2"/>
</dbReference>
<evidence type="ECO:0000313" key="2">
    <source>
        <dbReference type="EMBL" id="GAA4332242.1"/>
    </source>
</evidence>
<keyword evidence="3" id="KW-1185">Reference proteome</keyword>
<organism evidence="2 3">
    <name type="scientific">Variovorax defluvii</name>
    <dbReference type="NCBI Taxonomy" id="913761"/>
    <lineage>
        <taxon>Bacteria</taxon>
        <taxon>Pseudomonadati</taxon>
        <taxon>Pseudomonadota</taxon>
        <taxon>Betaproteobacteria</taxon>
        <taxon>Burkholderiales</taxon>
        <taxon>Comamonadaceae</taxon>
        <taxon>Variovorax</taxon>
    </lineage>
</organism>
<evidence type="ECO:0000259" key="1">
    <source>
        <dbReference type="PROSITE" id="PS50035"/>
    </source>
</evidence>
<dbReference type="InterPro" id="IPR001736">
    <property type="entry name" value="PLipase_D/transphosphatidylase"/>
</dbReference>
<comment type="caution">
    <text evidence="2">The sequence shown here is derived from an EMBL/GenBank/DDBJ whole genome shotgun (WGS) entry which is preliminary data.</text>
</comment>
<dbReference type="CDD" id="cd09111">
    <property type="entry name" value="PLDc_ymdC_like_1"/>
    <property type="match status" value="1"/>
</dbReference>
<feature type="domain" description="PLD phosphodiesterase" evidence="1">
    <location>
        <begin position="456"/>
        <end position="483"/>
    </location>
</feature>
<dbReference type="PANTHER" id="PTHR21248">
    <property type="entry name" value="CARDIOLIPIN SYNTHASE"/>
    <property type="match status" value="1"/>
</dbReference>
<name>A0ABP8GZH7_9BURK</name>
<dbReference type="Proteomes" id="UP001500975">
    <property type="component" value="Unassembled WGS sequence"/>
</dbReference>
<feature type="domain" description="PLD phosphodiesterase" evidence="1">
    <location>
        <begin position="214"/>
        <end position="241"/>
    </location>
</feature>
<dbReference type="RefSeq" id="WP_345535902.1">
    <property type="nucleotide sequence ID" value="NZ_BAABGJ010000005.1"/>
</dbReference>
<sequence length="567" mass="62010">MSERAFPSLLTELQRLRWAFHAWCLMLPWLLRKPLSRELRRLRPGIGSVLGHALAAMLGTGCASLPAPVPQAERPHSSAIAQVAHTRLAQVARVSAEGASPALSGFRLLADGDQALDARIALARRAQVSLDIQYYQVAADATGRRFLRELADAAARGVRVRLLVDDLYAGDSRLLLAGLAAQPNAEVRLFNPLPQRRGAVATRVALSMHEFERINRRMHNKLFIADGSLALIGGRNIADDYFQRGGRSSFIDMDVLCAGPVVGGFETVFDRFWNSEQVWPVHALLPEAEEEGRARRSFAQAVMDLGPTPAVAPLDRLGYRPVAAELDEGRLMLHFAPAQLMADGPDKVEADTRGAPDAFALEGALKAMREARSQVLVASPYLIPGQRGLALMRRARAKGLRVVLMTNALAATDEPLVHWGYARYRAEMLRMGVELHELSPVLRRRAGASPGESASSTGRLHAKLAVIDGRRLLIGSMNMDRRSMRANTELGLLIDSPALAVEVTQTLQRDRDTGSWRLRAGASRPGSIEWVAQEPGGEVVHAREPGADWVTRLKLGLMSLFVAEELL</sequence>
<dbReference type="PROSITE" id="PS50035">
    <property type="entry name" value="PLD"/>
    <property type="match status" value="2"/>
</dbReference>
<reference evidence="3" key="1">
    <citation type="journal article" date="2019" name="Int. J. Syst. Evol. Microbiol.">
        <title>The Global Catalogue of Microorganisms (GCM) 10K type strain sequencing project: providing services to taxonomists for standard genome sequencing and annotation.</title>
        <authorList>
            <consortium name="The Broad Institute Genomics Platform"/>
            <consortium name="The Broad Institute Genome Sequencing Center for Infectious Disease"/>
            <person name="Wu L."/>
            <person name="Ma J."/>
        </authorList>
    </citation>
    <scope>NUCLEOTIDE SEQUENCE [LARGE SCALE GENOMIC DNA]</scope>
    <source>
        <strain evidence="3">JCM 17804</strain>
    </source>
</reference>
<gene>
    <name evidence="2" type="ORF">GCM10023165_06840</name>
</gene>
<dbReference type="InterPro" id="IPR025202">
    <property type="entry name" value="PLD-like_dom"/>
</dbReference>
<dbReference type="CDD" id="cd09113">
    <property type="entry name" value="PLDc_ymdC_like_2"/>
    <property type="match status" value="1"/>
</dbReference>
<dbReference type="PANTHER" id="PTHR21248:SF12">
    <property type="entry name" value="CARDIOLIPIN SYNTHASE C"/>
    <property type="match status" value="1"/>
</dbReference>
<dbReference type="SUPFAM" id="SSF56024">
    <property type="entry name" value="Phospholipase D/nuclease"/>
    <property type="match status" value="2"/>
</dbReference>
<evidence type="ECO:0000313" key="3">
    <source>
        <dbReference type="Proteomes" id="UP001500975"/>
    </source>
</evidence>
<accession>A0ABP8GZH7</accession>
<protein>
    <submittedName>
        <fullName evidence="2">Phospholipase D family protein</fullName>
    </submittedName>
</protein>
<dbReference type="Gene3D" id="3.30.870.10">
    <property type="entry name" value="Endonuclease Chain A"/>
    <property type="match status" value="2"/>
</dbReference>
<dbReference type="SMART" id="SM00155">
    <property type="entry name" value="PLDc"/>
    <property type="match status" value="2"/>
</dbReference>
<dbReference type="EMBL" id="BAABGJ010000005">
    <property type="protein sequence ID" value="GAA4332242.1"/>
    <property type="molecule type" value="Genomic_DNA"/>
</dbReference>